<accession>A0A7W5Z7V9</accession>
<reference evidence="2 3" key="1">
    <citation type="submission" date="2020-08" db="EMBL/GenBank/DDBJ databases">
        <title>Genomic Encyclopedia of Type Strains, Phase IV (KMG-IV): sequencing the most valuable type-strain genomes for metagenomic binning, comparative biology and taxonomic classification.</title>
        <authorList>
            <person name="Goeker M."/>
        </authorList>
    </citation>
    <scope>NUCLEOTIDE SEQUENCE [LARGE SCALE GENOMIC DNA]</scope>
    <source>
        <strain evidence="2 3">DSM 28760</strain>
    </source>
</reference>
<dbReference type="Pfam" id="PF20008">
    <property type="entry name" value="DUF6429"/>
    <property type="match status" value="1"/>
</dbReference>
<evidence type="ECO:0000313" key="2">
    <source>
        <dbReference type="EMBL" id="MBB3811284.1"/>
    </source>
</evidence>
<keyword evidence="3" id="KW-1185">Reference proteome</keyword>
<organism evidence="2 3">
    <name type="scientific">Pseudochelatococcus contaminans</name>
    <dbReference type="NCBI Taxonomy" id="1538103"/>
    <lineage>
        <taxon>Bacteria</taxon>
        <taxon>Pseudomonadati</taxon>
        <taxon>Pseudomonadota</taxon>
        <taxon>Alphaproteobacteria</taxon>
        <taxon>Hyphomicrobiales</taxon>
        <taxon>Chelatococcaceae</taxon>
        <taxon>Pseudochelatococcus</taxon>
    </lineage>
</organism>
<evidence type="ECO:0000259" key="1">
    <source>
        <dbReference type="Pfam" id="PF20008"/>
    </source>
</evidence>
<dbReference type="AlphaFoldDB" id="A0A7W5Z7V9"/>
<evidence type="ECO:0000313" key="3">
    <source>
        <dbReference type="Proteomes" id="UP000537592"/>
    </source>
</evidence>
<feature type="domain" description="DUF6429" evidence="1">
    <location>
        <begin position="30"/>
        <end position="100"/>
    </location>
</feature>
<dbReference type="InterPro" id="IPR045489">
    <property type="entry name" value="DUF6429"/>
</dbReference>
<protein>
    <recommendedName>
        <fullName evidence="1">DUF6429 domain-containing protein</fullName>
    </recommendedName>
</protein>
<proteinExistence type="predicted"/>
<comment type="caution">
    <text evidence="2">The sequence shown here is derived from an EMBL/GenBank/DDBJ whole genome shotgun (WGS) entry which is preliminary data.</text>
</comment>
<sequence>MKIDGLHGAVSFRPVGTHHEHWGIGTMEIDKDKIDDAVLALLFHSLGRDGRSWKSFDWGAMNRVHEKRFISNPFGKAKSVVLTDEGIERSEQLFRTLFCKPE</sequence>
<gene>
    <name evidence="2" type="ORF">FHS81_003398</name>
</gene>
<dbReference type="EMBL" id="JACICC010000015">
    <property type="protein sequence ID" value="MBB3811284.1"/>
    <property type="molecule type" value="Genomic_DNA"/>
</dbReference>
<dbReference type="Proteomes" id="UP000537592">
    <property type="component" value="Unassembled WGS sequence"/>
</dbReference>
<name>A0A7W5Z7V9_9HYPH</name>